<name>A0A8X6S5I6_TRICX</name>
<reference evidence="2" key="1">
    <citation type="submission" date="2020-08" db="EMBL/GenBank/DDBJ databases">
        <title>Multicomponent nature underlies the extraordinary mechanical properties of spider dragline silk.</title>
        <authorList>
            <person name="Kono N."/>
            <person name="Nakamura H."/>
            <person name="Mori M."/>
            <person name="Yoshida Y."/>
            <person name="Ohtoshi R."/>
            <person name="Malay A.D."/>
            <person name="Moran D.A.P."/>
            <person name="Tomita M."/>
            <person name="Numata K."/>
            <person name="Arakawa K."/>
        </authorList>
    </citation>
    <scope>NUCLEOTIDE SEQUENCE</scope>
</reference>
<protein>
    <submittedName>
        <fullName evidence="2">Uncharacterized protein</fullName>
    </submittedName>
</protein>
<evidence type="ECO:0000313" key="3">
    <source>
        <dbReference type="Proteomes" id="UP000887159"/>
    </source>
</evidence>
<accession>A0A8X6S5I6</accession>
<feature type="compositionally biased region" description="Basic residues" evidence="1">
    <location>
        <begin position="141"/>
        <end position="150"/>
    </location>
</feature>
<gene>
    <name evidence="2" type="ORF">TNCV_3270301</name>
</gene>
<dbReference type="EMBL" id="BMAU01021249">
    <property type="protein sequence ID" value="GFY05158.1"/>
    <property type="molecule type" value="Genomic_DNA"/>
</dbReference>
<proteinExistence type="predicted"/>
<evidence type="ECO:0000313" key="2">
    <source>
        <dbReference type="EMBL" id="GFY05158.1"/>
    </source>
</evidence>
<organism evidence="2 3">
    <name type="scientific">Trichonephila clavipes</name>
    <name type="common">Golden silk orbweaver</name>
    <name type="synonym">Nephila clavipes</name>
    <dbReference type="NCBI Taxonomy" id="2585209"/>
    <lineage>
        <taxon>Eukaryota</taxon>
        <taxon>Metazoa</taxon>
        <taxon>Ecdysozoa</taxon>
        <taxon>Arthropoda</taxon>
        <taxon>Chelicerata</taxon>
        <taxon>Arachnida</taxon>
        <taxon>Araneae</taxon>
        <taxon>Araneomorphae</taxon>
        <taxon>Entelegynae</taxon>
        <taxon>Araneoidea</taxon>
        <taxon>Nephilidae</taxon>
        <taxon>Trichonephila</taxon>
    </lineage>
</organism>
<comment type="caution">
    <text evidence="2">The sequence shown here is derived from an EMBL/GenBank/DDBJ whole genome shotgun (WGS) entry which is preliminary data.</text>
</comment>
<evidence type="ECO:0000256" key="1">
    <source>
        <dbReference type="SAM" id="MobiDB-lite"/>
    </source>
</evidence>
<feature type="region of interest" description="Disordered" evidence="1">
    <location>
        <begin position="125"/>
        <end position="151"/>
    </location>
</feature>
<dbReference type="AlphaFoldDB" id="A0A8X6S5I6"/>
<sequence length="193" mass="22220">MYLQWKRTMKLNMFIAVVEKNNYDASRTNESAPTPTEGENKCGSSLLATALDWLLRHHPPSRAVTRFDSRVSVISHDDAKIGSKQIGRPSARKEVTICENILDNKLRFPVRGIIAFHFDRMGKGKYKKQKEREQRGSSLSQRKRYWKRNNKAPPEECHTLQKVPLSFFADCFYLDSNETVVSTSELLKGLMLL</sequence>
<keyword evidence="3" id="KW-1185">Reference proteome</keyword>
<dbReference type="Proteomes" id="UP000887159">
    <property type="component" value="Unassembled WGS sequence"/>
</dbReference>